<comment type="similarity">
    <text evidence="1">Belongs to the glycosyl hydrolase 16 family.</text>
</comment>
<dbReference type="Proteomes" id="UP000033804">
    <property type="component" value="Segment"/>
</dbReference>
<organism evidence="3 4">
    <name type="scientific">Sinorhizobium phage phiM9</name>
    <dbReference type="NCBI Taxonomy" id="1636182"/>
    <lineage>
        <taxon>Viruses</taxon>
        <taxon>Duplodnaviria</taxon>
        <taxon>Heunggongvirae</taxon>
        <taxon>Uroviricota</taxon>
        <taxon>Caudoviricetes</taxon>
        <taxon>Pootjesviridae</taxon>
        <taxon>Emnonavirus</taxon>
        <taxon>Emnonavirus phiM9</taxon>
    </lineage>
</organism>
<gene>
    <name evidence="3" type="ORF">Sm_phiM9_121</name>
</gene>
<dbReference type="GeneID" id="26517801"/>
<reference evidence="4" key="2">
    <citation type="submission" date="2015-03" db="EMBL/GenBank/DDBJ databases">
        <title>The genome and structure of Sinorhizobium meliloti phage phiM9.</title>
        <authorList>
            <person name="Johnson M.C."/>
            <person name="Tatum K.B."/>
            <person name="Lynn J.S."/>
            <person name="Brewer T.E."/>
            <person name="Washburn B.K."/>
            <person name="Stroupe M.E."/>
            <person name="Jones K.M."/>
        </authorList>
    </citation>
    <scope>NUCLEOTIDE SEQUENCE [LARGE SCALE GENOMIC DNA]</scope>
</reference>
<dbReference type="Gene3D" id="2.60.120.200">
    <property type="match status" value="1"/>
</dbReference>
<dbReference type="InterPro" id="IPR000757">
    <property type="entry name" value="Beta-glucanase-like"/>
</dbReference>
<protein>
    <submittedName>
        <fullName evidence="3">Putative glycosyl hydrolase family 16 laminarinase</fullName>
    </submittedName>
</protein>
<dbReference type="SUPFAM" id="SSF49899">
    <property type="entry name" value="Concanavalin A-like lectins/glucanases"/>
    <property type="match status" value="1"/>
</dbReference>
<evidence type="ECO:0000313" key="4">
    <source>
        <dbReference type="Proteomes" id="UP000033804"/>
    </source>
</evidence>
<dbReference type="EMBL" id="KP881232">
    <property type="protein sequence ID" value="AKE44749.1"/>
    <property type="molecule type" value="Genomic_DNA"/>
</dbReference>
<dbReference type="PROSITE" id="PS51762">
    <property type="entry name" value="GH16_2"/>
    <property type="match status" value="1"/>
</dbReference>
<proteinExistence type="inferred from homology"/>
<dbReference type="OrthoDB" id="24807at10239"/>
<dbReference type="PANTHER" id="PTHR10963">
    <property type="entry name" value="GLYCOSYL HYDROLASE-RELATED"/>
    <property type="match status" value="1"/>
</dbReference>
<feature type="domain" description="GH16" evidence="2">
    <location>
        <begin position="154"/>
        <end position="429"/>
    </location>
</feature>
<dbReference type="CDD" id="cd08023">
    <property type="entry name" value="GH16_laminarinase_like"/>
    <property type="match status" value="1"/>
</dbReference>
<reference evidence="3 4" key="1">
    <citation type="journal article" date="2015" name="J. Virol.">
        <title>Sinorhizobium meliloti Phage ?M9 Defines a New Group of T4 Superfamily Phages with Unusual Genomic Features but a Common T=16 Capsid.</title>
        <authorList>
            <person name="Johnson M.C."/>
            <person name="Tatum K.B."/>
            <person name="Lynn J.S."/>
            <person name="Brewer T.E."/>
            <person name="Lu S."/>
            <person name="Washburn B.K."/>
            <person name="Stroupe M.E."/>
            <person name="Jones K.M."/>
        </authorList>
    </citation>
    <scope>NUCLEOTIDE SEQUENCE [LARGE SCALE GENOMIC DNA]</scope>
</reference>
<sequence length="429" mass="47934">MDIVTVTQLPSKDVNGLIEMNPRFLEWLHAEKKSSLPDIRISDVTVLPTATEAKLRLTLSNRTRNSVHGTWLTRNGTGTNEGTNYVRATGHFVFHPGERTEQEITIQLKGNNAPGKDIQVVLSGTVEGGTIVDGLGKIFFSESASGGQKSGFRLDWEHNFVDGFAATDTGLLPDGTPCWQSRPAHGRTQPNNKELGLYVDPDLYPATNPFPVVDGKRLLRSEFFPEGVLDSDGDQTLCTWLPIKDAAGKTIGYEPFRYTASMINSKKMRTVEVGDRLEARFAMPVIGSRAAWPAFWLLPMPPYNWPPEIDVMEYPIDHKHNPWTYYTTQHWTTTSGANLHLSYPIDTRTLGATQDLSNFHTYGVEITPEEIKFDFDGVTTRIQENRVPSASWYILLNMAFGGTWPGGPTSATTMPCDMVLDWIKHYKPL</sequence>
<dbReference type="Pfam" id="PF00722">
    <property type="entry name" value="Glyco_hydro_16"/>
    <property type="match status" value="1"/>
</dbReference>
<dbReference type="RefSeq" id="YP_009189503.1">
    <property type="nucleotide sequence ID" value="NC_028676.1"/>
</dbReference>
<dbReference type="GO" id="GO:0004553">
    <property type="term" value="F:hydrolase activity, hydrolyzing O-glycosyl compounds"/>
    <property type="evidence" value="ECO:0007669"/>
    <property type="project" value="InterPro"/>
</dbReference>
<dbReference type="Gene3D" id="2.60.40.2030">
    <property type="match status" value="1"/>
</dbReference>
<keyword evidence="3" id="KW-0378">Hydrolase</keyword>
<dbReference type="InterPro" id="IPR050546">
    <property type="entry name" value="Glycosyl_Hydrlase_16"/>
</dbReference>
<evidence type="ECO:0000313" key="3">
    <source>
        <dbReference type="EMBL" id="AKE44749.1"/>
    </source>
</evidence>
<evidence type="ECO:0000256" key="1">
    <source>
        <dbReference type="ARBA" id="ARBA00006865"/>
    </source>
</evidence>
<dbReference type="InterPro" id="IPR038081">
    <property type="entry name" value="CalX-like_sf"/>
</dbReference>
<dbReference type="GO" id="GO:0005975">
    <property type="term" value="P:carbohydrate metabolic process"/>
    <property type="evidence" value="ECO:0007669"/>
    <property type="project" value="InterPro"/>
</dbReference>
<name>A0A0F6TGM9_9CAUD</name>
<dbReference type="PANTHER" id="PTHR10963:SF55">
    <property type="entry name" value="GLYCOSIDE HYDROLASE FAMILY 16 PROTEIN"/>
    <property type="match status" value="1"/>
</dbReference>
<dbReference type="InterPro" id="IPR013320">
    <property type="entry name" value="ConA-like_dom_sf"/>
</dbReference>
<keyword evidence="4" id="KW-1185">Reference proteome</keyword>
<evidence type="ECO:0000259" key="2">
    <source>
        <dbReference type="PROSITE" id="PS51762"/>
    </source>
</evidence>
<dbReference type="SUPFAM" id="SSF141072">
    <property type="entry name" value="CalX-like"/>
    <property type="match status" value="1"/>
</dbReference>
<accession>A0A0F6TGM9</accession>
<dbReference type="KEGG" id="vg:26517801"/>